<dbReference type="Gene3D" id="3.40.50.150">
    <property type="entry name" value="Vaccinia Virus protein VP39"/>
    <property type="match status" value="1"/>
</dbReference>
<sequence>MSYLRPQGIHSEFSSGASRLLLFLYFLSGATSLAYEVLWSRMLSMQFGISIFGVVLTVTAYMIGLGLGSIAGAKWAQTWNRPLMIFALLEIAIALYALILPNLIHAAGSWVEQISAHLSLVQWYMLQSAEALGLLVIPAFAMGLGFALILRFIEQTHISLGELYGVNTIGGVAGALYPLWSLPIIGWMASVQTVAAIGLLVGGGALALLQKATSTAKTEANGKHAQPPLKILLIYAGIGAGSIMLEIGWIRLYGMVMLRTEYVLGLILAIFLLGIALGSLIQQRLKKEWLAALMPLIAGAGVMAGLWLLPATSAWIEQSEFRSFFGAVASQAMILGLFTLPITLVLGAWLPMLAARFDGAGASGVWLYGANCLGGSVGAIAAFLVLIPLVGSTAMVALAGLFITAFGLMWVQRTWPWLLFSLLLLAAWQLKSMPPVHELLPRIEGESRNLYLYEDAISLTHVVQQQDGQRVLLSDLQRMDASSDPSAAEIQMDQARLALLLHQEPRSVLFLGLGTGISAAGSMPFPGIIRSAVELSQGAIYSAKHWFSPVNGNITEQMQIQRDDARHYLGTTQRRYDVIVGDLFHPDMAGMGSLLSVQQFQRARDHLNPEGIFVQWLALNQFDIQSLNAVFRSFKQVFPDAQLFMDGMHLALVGPKDGFAGAAAMLRNLNRMTPEAQQQATGGEGVWTWLGRYWGPIPETSGPVQDEWEPYIEFKLPRARYDGDVNLSSLIYWLLQRHSTPEEAMKILGVSGRDKSQFGRAYVATEFTVRAWAASIQEEAAKSANLIWLAYQANPQDHWIANALADSMMQSISLASKQGLSERDALLRILKVYPNHVAALRALWHLETAEGNVQAAEQYRLRLRAISPMDAEVRTASTQ</sequence>
<feature type="transmembrane region" description="Helical" evidence="2">
    <location>
        <begin position="83"/>
        <end position="104"/>
    </location>
</feature>
<keyword evidence="2" id="KW-0812">Transmembrane</keyword>
<gene>
    <name evidence="3" type="primary">speE_1</name>
    <name evidence="3" type="ORF">GALL_02290</name>
</gene>
<feature type="transmembrane region" description="Helical" evidence="2">
    <location>
        <begin position="365"/>
        <end position="387"/>
    </location>
</feature>
<feature type="transmembrane region" description="Helical" evidence="2">
    <location>
        <begin position="45"/>
        <end position="71"/>
    </location>
</feature>
<name>A0A1J5TSK5_9ZZZZ</name>
<dbReference type="Pfam" id="PF01564">
    <property type="entry name" value="Spermine_synth"/>
    <property type="match status" value="1"/>
</dbReference>
<comment type="caution">
    <text evidence="3">The sequence shown here is derived from an EMBL/GenBank/DDBJ whole genome shotgun (WGS) entry which is preliminary data.</text>
</comment>
<organism evidence="3">
    <name type="scientific">mine drainage metagenome</name>
    <dbReference type="NCBI Taxonomy" id="410659"/>
    <lineage>
        <taxon>unclassified sequences</taxon>
        <taxon>metagenomes</taxon>
        <taxon>ecological metagenomes</taxon>
    </lineage>
</organism>
<feature type="transmembrane region" description="Helical" evidence="2">
    <location>
        <begin position="124"/>
        <end position="150"/>
    </location>
</feature>
<feature type="transmembrane region" description="Helical" evidence="2">
    <location>
        <begin position="393"/>
        <end position="410"/>
    </location>
</feature>
<dbReference type="GO" id="GO:0006596">
    <property type="term" value="P:polyamine biosynthetic process"/>
    <property type="evidence" value="ECO:0007669"/>
    <property type="project" value="UniProtKB-KW"/>
</dbReference>
<dbReference type="AlphaFoldDB" id="A0A1J5TSK5"/>
<feature type="transmembrane region" description="Helical" evidence="2">
    <location>
        <begin position="186"/>
        <end position="209"/>
    </location>
</feature>
<feature type="transmembrane region" description="Helical" evidence="2">
    <location>
        <begin position="229"/>
        <end position="250"/>
    </location>
</feature>
<dbReference type="EMBL" id="MLJW01000001">
    <property type="protein sequence ID" value="OIR19349.1"/>
    <property type="molecule type" value="Genomic_DNA"/>
</dbReference>
<keyword evidence="2" id="KW-1133">Transmembrane helix</keyword>
<keyword evidence="2" id="KW-0472">Membrane</keyword>
<dbReference type="InterPro" id="IPR029063">
    <property type="entry name" value="SAM-dependent_MTases_sf"/>
</dbReference>
<dbReference type="PANTHER" id="PTHR43317">
    <property type="entry name" value="THERMOSPERMINE SYNTHASE ACAULIS5"/>
    <property type="match status" value="1"/>
</dbReference>
<dbReference type="PANTHER" id="PTHR43317:SF1">
    <property type="entry name" value="THERMOSPERMINE SYNTHASE ACAULIS5"/>
    <property type="match status" value="1"/>
</dbReference>
<dbReference type="SUPFAM" id="SSF53335">
    <property type="entry name" value="S-adenosyl-L-methionine-dependent methyltransferases"/>
    <property type="match status" value="1"/>
</dbReference>
<evidence type="ECO:0000313" key="3">
    <source>
        <dbReference type="EMBL" id="OIR19349.1"/>
    </source>
</evidence>
<feature type="transmembrane region" description="Helical" evidence="2">
    <location>
        <begin position="162"/>
        <end position="180"/>
    </location>
</feature>
<reference evidence="3" key="1">
    <citation type="submission" date="2016-10" db="EMBL/GenBank/DDBJ databases">
        <title>Sequence of Gallionella enrichment culture.</title>
        <authorList>
            <person name="Poehlein A."/>
            <person name="Muehling M."/>
            <person name="Daniel R."/>
        </authorList>
    </citation>
    <scope>NUCLEOTIDE SEQUENCE</scope>
</reference>
<keyword evidence="1" id="KW-0620">Polyamine biosynthesis</keyword>
<feature type="transmembrane region" description="Helical" evidence="2">
    <location>
        <begin position="329"/>
        <end position="353"/>
    </location>
</feature>
<dbReference type="CDD" id="cd02440">
    <property type="entry name" value="AdoMet_MTases"/>
    <property type="match status" value="1"/>
</dbReference>
<feature type="transmembrane region" description="Helical" evidence="2">
    <location>
        <begin position="289"/>
        <end position="309"/>
    </location>
</feature>
<feature type="transmembrane region" description="Helical" evidence="2">
    <location>
        <begin position="262"/>
        <end position="282"/>
    </location>
</feature>
<keyword evidence="3" id="KW-0808">Transferase</keyword>
<evidence type="ECO:0000256" key="2">
    <source>
        <dbReference type="SAM" id="Phobius"/>
    </source>
</evidence>
<accession>A0A1J5TSK5</accession>
<evidence type="ECO:0000256" key="1">
    <source>
        <dbReference type="ARBA" id="ARBA00023115"/>
    </source>
</evidence>
<proteinExistence type="predicted"/>
<feature type="transmembrane region" description="Helical" evidence="2">
    <location>
        <begin position="20"/>
        <end position="39"/>
    </location>
</feature>
<dbReference type="GO" id="GO:0004766">
    <property type="term" value="F:spermidine synthase activity"/>
    <property type="evidence" value="ECO:0007669"/>
    <property type="project" value="UniProtKB-EC"/>
</dbReference>
<dbReference type="EC" id="2.5.1.16" evidence="3"/>
<protein>
    <submittedName>
        <fullName evidence="3">Spermidine synthase</fullName>
        <ecNumber evidence="3">2.5.1.16</ecNumber>
    </submittedName>
</protein>
<dbReference type="NCBIfam" id="NF037959">
    <property type="entry name" value="MFS_SpdSyn"/>
    <property type="match status" value="1"/>
</dbReference>